<proteinExistence type="predicted"/>
<dbReference type="PROSITE" id="PS50177">
    <property type="entry name" value="NTF2_DOMAIN"/>
    <property type="match status" value="1"/>
</dbReference>
<evidence type="ECO:0000256" key="1">
    <source>
        <dbReference type="ARBA" id="ARBA00022884"/>
    </source>
</evidence>
<feature type="compositionally biased region" description="Polar residues" evidence="3">
    <location>
        <begin position="301"/>
        <end position="312"/>
    </location>
</feature>
<dbReference type="InterPro" id="IPR039539">
    <property type="entry name" value="Ras_GTPase_bind_prot"/>
</dbReference>
<dbReference type="Proteomes" id="UP000315295">
    <property type="component" value="Unassembled WGS sequence"/>
</dbReference>
<dbReference type="InterPro" id="IPR018222">
    <property type="entry name" value="Nuclear_transport_factor_2_euk"/>
</dbReference>
<feature type="compositionally biased region" description="Gly residues" evidence="3">
    <location>
        <begin position="421"/>
        <end position="440"/>
    </location>
</feature>
<dbReference type="Gene3D" id="3.30.70.330">
    <property type="match status" value="1"/>
</dbReference>
<evidence type="ECO:0000256" key="2">
    <source>
        <dbReference type="PROSITE-ProRule" id="PRU00176"/>
    </source>
</evidence>
<feature type="region of interest" description="Disordered" evidence="3">
    <location>
        <begin position="233"/>
        <end position="252"/>
    </location>
</feature>
<organism evidence="6 7">
    <name type="scientific">Malus baccata</name>
    <name type="common">Siberian crab apple</name>
    <name type="synonym">Pyrus baccata</name>
    <dbReference type="NCBI Taxonomy" id="106549"/>
    <lineage>
        <taxon>Eukaryota</taxon>
        <taxon>Viridiplantae</taxon>
        <taxon>Streptophyta</taxon>
        <taxon>Embryophyta</taxon>
        <taxon>Tracheophyta</taxon>
        <taxon>Spermatophyta</taxon>
        <taxon>Magnoliopsida</taxon>
        <taxon>eudicotyledons</taxon>
        <taxon>Gunneridae</taxon>
        <taxon>Pentapetalae</taxon>
        <taxon>rosids</taxon>
        <taxon>fabids</taxon>
        <taxon>Rosales</taxon>
        <taxon>Rosaceae</taxon>
        <taxon>Amygdaloideae</taxon>
        <taxon>Maleae</taxon>
        <taxon>Malus</taxon>
    </lineage>
</organism>
<evidence type="ECO:0000313" key="7">
    <source>
        <dbReference type="Proteomes" id="UP000315295"/>
    </source>
</evidence>
<dbReference type="Pfam" id="PF00076">
    <property type="entry name" value="RRM_1"/>
    <property type="match status" value="1"/>
</dbReference>
<dbReference type="InterPro" id="IPR012677">
    <property type="entry name" value="Nucleotide-bd_a/b_plait_sf"/>
</dbReference>
<evidence type="ECO:0000259" key="5">
    <source>
        <dbReference type="PROSITE" id="PS50177"/>
    </source>
</evidence>
<dbReference type="FunFam" id="3.10.450.50:FF:000003">
    <property type="entry name" value="Nuclear transport factor 2 family protein"/>
    <property type="match status" value="1"/>
</dbReference>
<dbReference type="AlphaFoldDB" id="A0A540NN02"/>
<dbReference type="EMBL" id="VIEB01000020">
    <property type="protein sequence ID" value="TQE12409.1"/>
    <property type="molecule type" value="Genomic_DNA"/>
</dbReference>
<dbReference type="InterPro" id="IPR032710">
    <property type="entry name" value="NTF2-like_dom_sf"/>
</dbReference>
<feature type="region of interest" description="Disordered" evidence="3">
    <location>
        <begin position="276"/>
        <end position="316"/>
    </location>
</feature>
<dbReference type="CDD" id="cd00780">
    <property type="entry name" value="NTF2"/>
    <property type="match status" value="1"/>
</dbReference>
<evidence type="ECO:0008006" key="8">
    <source>
        <dbReference type="Google" id="ProtNLM"/>
    </source>
</evidence>
<dbReference type="SMART" id="SM00360">
    <property type="entry name" value="RRM"/>
    <property type="match status" value="1"/>
</dbReference>
<protein>
    <recommendedName>
        <fullName evidence="8">NTF2 domain-containing protein</fullName>
    </recommendedName>
</protein>
<dbReference type="Pfam" id="PF02136">
    <property type="entry name" value="NTF2"/>
    <property type="match status" value="1"/>
</dbReference>
<keyword evidence="7" id="KW-1185">Reference proteome</keyword>
<feature type="region of interest" description="Disordered" evidence="3">
    <location>
        <begin position="395"/>
        <end position="472"/>
    </location>
</feature>
<dbReference type="GO" id="GO:1990904">
    <property type="term" value="C:ribonucleoprotein complex"/>
    <property type="evidence" value="ECO:0007669"/>
    <property type="project" value="TreeGrafter"/>
</dbReference>
<comment type="caution">
    <text evidence="6">The sequence shown here is derived from an EMBL/GenBank/DDBJ whole genome shotgun (WGS) entry which is preliminary data.</text>
</comment>
<dbReference type="InterPro" id="IPR035979">
    <property type="entry name" value="RBD_domain_sf"/>
</dbReference>
<feature type="domain" description="RRM" evidence="4">
    <location>
        <begin position="323"/>
        <end position="398"/>
    </location>
</feature>
<name>A0A540NN02_MALBA</name>
<sequence>MATMVQQAPVASLAPTADVVGNAFVLQYYNILEQSPELVHRFYQDISKLGRPGDDGIMSITTTMEEINKKILDYGELSANIKTVDAQESYNGGVFVLVTGYLTGKDLLRKTFTQSFFLAPQDVGYFVLNDVFRYVEDSNPENEDNGLVVDVEVEPPITPKHDATALQDNHVPEPVISVSEDVVKEELFKPSENGVVSVEEKEVPEPEVVNEIHDDSQVVNKVEAESFTKVEAESKPKVEVESNSKVEAESNSKVEAPKKSYASILKSMKEGTVPFSTPAPVRSVPKKQENQVATAPISAPVSETVSSTNARENGNLEPEAEGHSIYIKGLPMDCTNTVIETEFKKFGQIKKNGVQVRMLRGFCFGFVEFEAASSVQSAMEASPIEISGQQVYVEEKRSTRGRGRFSGKGNGNGYRTEGPRGRGGYGGGRAYGRGDFNGGRGDFKSDYGSRSSNRGGSLGRGGDGYQRSDNGGRVNRAGGVAVNAAAKGTAPQVSVISVMEFIAFYVFVGSNFNECNNGYLELKLKANDAMARGRTHGHTKACHVPFQLKTEVSDDSDGVASWRIARAAPARRAGCRASVCVCVRSGACSWDKGTASPKAPRAPT</sequence>
<dbReference type="InterPro" id="IPR000504">
    <property type="entry name" value="RRM_dom"/>
</dbReference>
<dbReference type="Gene3D" id="3.10.450.50">
    <property type="match status" value="1"/>
</dbReference>
<dbReference type="PANTHER" id="PTHR10693:SF20">
    <property type="entry name" value="AT27578P"/>
    <property type="match status" value="1"/>
</dbReference>
<dbReference type="STRING" id="106549.A0A540NN02"/>
<dbReference type="PROSITE" id="PS50102">
    <property type="entry name" value="RRM"/>
    <property type="match status" value="1"/>
</dbReference>
<evidence type="ECO:0000313" key="6">
    <source>
        <dbReference type="EMBL" id="TQE12409.1"/>
    </source>
</evidence>
<dbReference type="SUPFAM" id="SSF54928">
    <property type="entry name" value="RNA-binding domain, RBD"/>
    <property type="match status" value="1"/>
</dbReference>
<accession>A0A540NN02</accession>
<keyword evidence="1 2" id="KW-0694">RNA-binding</keyword>
<dbReference type="SUPFAM" id="SSF54427">
    <property type="entry name" value="NTF2-like"/>
    <property type="match status" value="1"/>
</dbReference>
<reference evidence="6 7" key="1">
    <citation type="journal article" date="2019" name="G3 (Bethesda)">
        <title>Sequencing of a Wild Apple (Malus baccata) Genome Unravels the Differences Between Cultivated and Wild Apple Species Regarding Disease Resistance and Cold Tolerance.</title>
        <authorList>
            <person name="Chen X."/>
        </authorList>
    </citation>
    <scope>NUCLEOTIDE SEQUENCE [LARGE SCALE GENOMIC DNA]</scope>
    <source>
        <strain evidence="7">cv. Shandingzi</strain>
        <tissue evidence="6">Leaves</tissue>
    </source>
</reference>
<dbReference type="GO" id="GO:0005829">
    <property type="term" value="C:cytosol"/>
    <property type="evidence" value="ECO:0007669"/>
    <property type="project" value="TreeGrafter"/>
</dbReference>
<gene>
    <name evidence="6" type="ORF">C1H46_002062</name>
</gene>
<dbReference type="PANTHER" id="PTHR10693">
    <property type="entry name" value="RAS GTPASE-ACTIVATING PROTEIN-BINDING PROTEIN"/>
    <property type="match status" value="1"/>
</dbReference>
<evidence type="ECO:0000259" key="4">
    <source>
        <dbReference type="PROSITE" id="PS50102"/>
    </source>
</evidence>
<evidence type="ECO:0000256" key="3">
    <source>
        <dbReference type="SAM" id="MobiDB-lite"/>
    </source>
</evidence>
<feature type="domain" description="NTF2" evidence="5">
    <location>
        <begin position="20"/>
        <end position="134"/>
    </location>
</feature>
<dbReference type="InterPro" id="IPR002075">
    <property type="entry name" value="NTF2_dom"/>
</dbReference>
<dbReference type="GO" id="GO:0003729">
    <property type="term" value="F:mRNA binding"/>
    <property type="evidence" value="ECO:0007669"/>
    <property type="project" value="TreeGrafter"/>
</dbReference>
<dbReference type="CDD" id="cd00590">
    <property type="entry name" value="RRM_SF"/>
    <property type="match status" value="1"/>
</dbReference>